<feature type="transmembrane region" description="Helical" evidence="1">
    <location>
        <begin position="52"/>
        <end position="75"/>
    </location>
</feature>
<keyword evidence="1" id="KW-0812">Transmembrane</keyword>
<feature type="transmembrane region" description="Helical" evidence="1">
    <location>
        <begin position="133"/>
        <end position="155"/>
    </location>
</feature>
<feature type="domain" description="Signal transduction histidine kinase internal region" evidence="2">
    <location>
        <begin position="176"/>
        <end position="254"/>
    </location>
</feature>
<dbReference type="GO" id="GO:0000155">
    <property type="term" value="F:phosphorelay sensor kinase activity"/>
    <property type="evidence" value="ECO:0007669"/>
    <property type="project" value="InterPro"/>
</dbReference>
<dbReference type="AlphaFoldDB" id="A0A495PVX8"/>
<dbReference type="OrthoDB" id="9809908at2"/>
<name>A0A495PVX8_9FLAO</name>
<dbReference type="PANTHER" id="PTHR34220">
    <property type="entry name" value="SENSOR HISTIDINE KINASE YPDA"/>
    <property type="match status" value="1"/>
</dbReference>
<dbReference type="InterPro" id="IPR050640">
    <property type="entry name" value="Bact_2-comp_sensor_kinase"/>
</dbReference>
<gene>
    <name evidence="3" type="ORF">BC962_1902</name>
</gene>
<dbReference type="Pfam" id="PF06580">
    <property type="entry name" value="His_kinase"/>
    <property type="match status" value="1"/>
</dbReference>
<dbReference type="PANTHER" id="PTHR34220:SF7">
    <property type="entry name" value="SENSOR HISTIDINE KINASE YPDA"/>
    <property type="match status" value="1"/>
</dbReference>
<accession>A0A495PVX8</accession>
<dbReference type="GO" id="GO:0016020">
    <property type="term" value="C:membrane"/>
    <property type="evidence" value="ECO:0007669"/>
    <property type="project" value="InterPro"/>
</dbReference>
<organism evidence="3 4">
    <name type="scientific">Gillisia mitskevichiae</name>
    <dbReference type="NCBI Taxonomy" id="270921"/>
    <lineage>
        <taxon>Bacteria</taxon>
        <taxon>Pseudomonadati</taxon>
        <taxon>Bacteroidota</taxon>
        <taxon>Flavobacteriia</taxon>
        <taxon>Flavobacteriales</taxon>
        <taxon>Flavobacteriaceae</taxon>
        <taxon>Gillisia</taxon>
    </lineage>
</organism>
<feature type="transmembrane region" description="Helical" evidence="1">
    <location>
        <begin position="87"/>
        <end position="113"/>
    </location>
</feature>
<keyword evidence="1" id="KW-0472">Membrane</keyword>
<keyword evidence="1" id="KW-1133">Transmembrane helix</keyword>
<feature type="transmembrane region" description="Helical" evidence="1">
    <location>
        <begin position="12"/>
        <end position="32"/>
    </location>
</feature>
<dbReference type="SUPFAM" id="SSF55874">
    <property type="entry name" value="ATPase domain of HSP90 chaperone/DNA topoisomerase II/histidine kinase"/>
    <property type="match status" value="1"/>
</dbReference>
<reference evidence="3 4" key="1">
    <citation type="submission" date="2018-10" db="EMBL/GenBank/DDBJ databases">
        <title>Genomic Encyclopedia of Archaeal and Bacterial Type Strains, Phase II (KMG-II): from individual species to whole genera.</title>
        <authorList>
            <person name="Goeker M."/>
        </authorList>
    </citation>
    <scope>NUCLEOTIDE SEQUENCE [LARGE SCALE GENOMIC DNA]</scope>
    <source>
        <strain evidence="3 4">DSM 19839</strain>
    </source>
</reference>
<dbReference type="InterPro" id="IPR036890">
    <property type="entry name" value="HATPase_C_sf"/>
</dbReference>
<evidence type="ECO:0000313" key="3">
    <source>
        <dbReference type="EMBL" id="RKS53648.1"/>
    </source>
</evidence>
<dbReference type="RefSeq" id="WP_121345728.1">
    <property type="nucleotide sequence ID" value="NZ_RBLG01000002.1"/>
</dbReference>
<evidence type="ECO:0000256" key="1">
    <source>
        <dbReference type="SAM" id="Phobius"/>
    </source>
</evidence>
<sequence>MNLIHLKKKYIDGRLILLLAAFYTLFYLVFISKTLYMRAYVYEEVKYSMWEIIVHGYLVDWVIVIAFMSLIAISTKRLIVKKVPWKNIFLLHLLLSIFIGVIIRLVVIFYSVIMGELRLRDLNWRDNLTSFMHVVDLNFLIYFAMILIIYVYYYIDQIREVEEKRGLLEAQLLNTRMKMLTSQLQPHFLFNTLNSISSLVEIDAKLAKDTIADLSDFLREILYNSDAKFIPLYKELTVLEYFLNIVNVRFSDHLTIEKDIDPDLLNINIPAMIIQPIVENSIKHGYSYDHTDLAIKISIVKKNGHVLLKVENNGKLITQDTTVLIDSGVGLSNLKERLYNLYGDSHSFIMRNKIDGSGVETLIELPIKV</sequence>
<proteinExistence type="predicted"/>
<keyword evidence="4" id="KW-1185">Reference proteome</keyword>
<dbReference type="Gene3D" id="3.30.565.10">
    <property type="entry name" value="Histidine kinase-like ATPase, C-terminal domain"/>
    <property type="match status" value="1"/>
</dbReference>
<dbReference type="EMBL" id="RBLG01000002">
    <property type="protein sequence ID" value="RKS53648.1"/>
    <property type="molecule type" value="Genomic_DNA"/>
</dbReference>
<dbReference type="InterPro" id="IPR010559">
    <property type="entry name" value="Sig_transdc_His_kin_internal"/>
</dbReference>
<protein>
    <recommendedName>
        <fullName evidence="2">Signal transduction histidine kinase internal region domain-containing protein</fullName>
    </recommendedName>
</protein>
<dbReference type="Proteomes" id="UP000276282">
    <property type="component" value="Unassembled WGS sequence"/>
</dbReference>
<evidence type="ECO:0000313" key="4">
    <source>
        <dbReference type="Proteomes" id="UP000276282"/>
    </source>
</evidence>
<evidence type="ECO:0000259" key="2">
    <source>
        <dbReference type="Pfam" id="PF06580"/>
    </source>
</evidence>
<comment type="caution">
    <text evidence="3">The sequence shown here is derived from an EMBL/GenBank/DDBJ whole genome shotgun (WGS) entry which is preliminary data.</text>
</comment>